<dbReference type="Pfam" id="PF09339">
    <property type="entry name" value="HTH_IclR"/>
    <property type="match status" value="1"/>
</dbReference>
<dbReference type="GO" id="GO:0006071">
    <property type="term" value="P:glycerol metabolic process"/>
    <property type="evidence" value="ECO:0007669"/>
    <property type="project" value="UniProtKB-KW"/>
</dbReference>
<dbReference type="SUPFAM" id="SSF46785">
    <property type="entry name" value="Winged helix' DNA-binding domain"/>
    <property type="match status" value="1"/>
</dbReference>
<dbReference type="PROSITE" id="PS51078">
    <property type="entry name" value="ICLR_ED"/>
    <property type="match status" value="1"/>
</dbReference>
<dbReference type="InterPro" id="IPR029016">
    <property type="entry name" value="GAF-like_dom_sf"/>
</dbReference>
<feature type="domain" description="IclR-ED" evidence="8">
    <location>
        <begin position="68"/>
        <end position="252"/>
    </location>
</feature>
<evidence type="ECO:0000256" key="2">
    <source>
        <dbReference type="ARBA" id="ARBA00023015"/>
    </source>
</evidence>
<sequence length="257" mass="27290">MPGSIQSIERAAAILELLAAAPVPLRVSEIGSAVQLPRATAHGILRTMLDVGWIEQDRVSGKYLIGEGRFAPGGRQVDPNELRARSMNWADPLAARSGEAVRVAVPEGPAARVIHYVFRPDHSTQKADVGALLPGHASALGKVLLAFRPSAGQALTDQALTPYTSRTLTTRSRLTSELAQVRRQGWAVEQGERQMDLAALAAPLTGLGGLVVGAVGIHGAVDRICDPNGVPRPRLLALVQECSRAIGRELHTPRTQA</sequence>
<evidence type="ECO:0000256" key="6">
    <source>
        <dbReference type="ARBA" id="ARBA00070406"/>
    </source>
</evidence>
<dbReference type="Gene3D" id="1.10.10.10">
    <property type="entry name" value="Winged helix-like DNA-binding domain superfamily/Winged helix DNA-binding domain"/>
    <property type="match status" value="1"/>
</dbReference>
<dbReference type="SUPFAM" id="SSF55781">
    <property type="entry name" value="GAF domain-like"/>
    <property type="match status" value="1"/>
</dbReference>
<reference evidence="9" key="1">
    <citation type="submission" date="2021-11" db="EMBL/GenBank/DDBJ databases">
        <title>Streptomyces corallinus and Kineosporia corallina sp. nov., two new coral-derived marine actinobacteria.</title>
        <authorList>
            <person name="Buangrab K."/>
            <person name="Sutthacheep M."/>
            <person name="Yeemin T."/>
            <person name="Harunari E."/>
            <person name="Igarashi Y."/>
            <person name="Sripreechasak P."/>
            <person name="Kanchanasin P."/>
            <person name="Tanasupawat S."/>
            <person name="Phongsopitanun W."/>
        </authorList>
    </citation>
    <scope>NUCLEOTIDE SEQUENCE</scope>
    <source>
        <strain evidence="9">JCM 31032</strain>
    </source>
</reference>
<comment type="caution">
    <text evidence="9">The sequence shown here is derived from an EMBL/GenBank/DDBJ whole genome shotgun (WGS) entry which is preliminary data.</text>
</comment>
<evidence type="ECO:0000313" key="9">
    <source>
        <dbReference type="EMBL" id="MCD5309635.1"/>
    </source>
</evidence>
<dbReference type="GO" id="GO:0003700">
    <property type="term" value="F:DNA-binding transcription factor activity"/>
    <property type="evidence" value="ECO:0007669"/>
    <property type="project" value="TreeGrafter"/>
</dbReference>
<keyword evidence="2" id="KW-0805">Transcription regulation</keyword>
<dbReference type="InterPro" id="IPR036390">
    <property type="entry name" value="WH_DNA-bd_sf"/>
</dbReference>
<evidence type="ECO:0000256" key="3">
    <source>
        <dbReference type="ARBA" id="ARBA00023125"/>
    </source>
</evidence>
<evidence type="ECO:0000256" key="5">
    <source>
        <dbReference type="ARBA" id="ARBA00058938"/>
    </source>
</evidence>
<dbReference type="PANTHER" id="PTHR30136:SF24">
    <property type="entry name" value="HTH-TYPE TRANSCRIPTIONAL REPRESSOR ALLR"/>
    <property type="match status" value="1"/>
</dbReference>
<dbReference type="InterPro" id="IPR005471">
    <property type="entry name" value="Tscrpt_reg_IclR_N"/>
</dbReference>
<evidence type="ECO:0000313" key="10">
    <source>
        <dbReference type="Proteomes" id="UP001138997"/>
    </source>
</evidence>
<dbReference type="SMART" id="SM00346">
    <property type="entry name" value="HTH_ICLR"/>
    <property type="match status" value="1"/>
</dbReference>
<dbReference type="AlphaFoldDB" id="A0A9X1N8Q6"/>
<evidence type="ECO:0000259" key="8">
    <source>
        <dbReference type="PROSITE" id="PS51078"/>
    </source>
</evidence>
<dbReference type="GO" id="GO:0045892">
    <property type="term" value="P:negative regulation of DNA-templated transcription"/>
    <property type="evidence" value="ECO:0007669"/>
    <property type="project" value="TreeGrafter"/>
</dbReference>
<name>A0A9X1N8Q6_9ACTN</name>
<proteinExistence type="predicted"/>
<dbReference type="PROSITE" id="PS51077">
    <property type="entry name" value="HTH_ICLR"/>
    <property type="match status" value="1"/>
</dbReference>
<dbReference type="RefSeq" id="WP_231438558.1">
    <property type="nucleotide sequence ID" value="NZ_JAJOMB010000001.1"/>
</dbReference>
<gene>
    <name evidence="9" type="ORF">LR394_01915</name>
</gene>
<organism evidence="9 10">
    <name type="scientific">Kineosporia babensis</name>
    <dbReference type="NCBI Taxonomy" id="499548"/>
    <lineage>
        <taxon>Bacteria</taxon>
        <taxon>Bacillati</taxon>
        <taxon>Actinomycetota</taxon>
        <taxon>Actinomycetes</taxon>
        <taxon>Kineosporiales</taxon>
        <taxon>Kineosporiaceae</taxon>
        <taxon>Kineosporia</taxon>
    </lineage>
</organism>
<dbReference type="EMBL" id="JAJOMB010000001">
    <property type="protein sequence ID" value="MCD5309635.1"/>
    <property type="molecule type" value="Genomic_DNA"/>
</dbReference>
<evidence type="ECO:0000256" key="1">
    <source>
        <dbReference type="ARBA" id="ARBA00022798"/>
    </source>
</evidence>
<accession>A0A9X1N8Q6</accession>
<evidence type="ECO:0000256" key="4">
    <source>
        <dbReference type="ARBA" id="ARBA00023163"/>
    </source>
</evidence>
<dbReference type="Gene3D" id="3.30.450.40">
    <property type="match status" value="1"/>
</dbReference>
<keyword evidence="4" id="KW-0804">Transcription</keyword>
<dbReference type="Pfam" id="PF01614">
    <property type="entry name" value="IclR_C"/>
    <property type="match status" value="1"/>
</dbReference>
<evidence type="ECO:0000259" key="7">
    <source>
        <dbReference type="PROSITE" id="PS51077"/>
    </source>
</evidence>
<dbReference type="FunFam" id="1.10.10.10:FF:000056">
    <property type="entry name" value="IclR family transcriptional regulator"/>
    <property type="match status" value="1"/>
</dbReference>
<keyword evidence="3" id="KW-0238">DNA-binding</keyword>
<keyword evidence="10" id="KW-1185">Reference proteome</keyword>
<dbReference type="InterPro" id="IPR014757">
    <property type="entry name" value="Tscrpt_reg_IclR_C"/>
</dbReference>
<dbReference type="InterPro" id="IPR050707">
    <property type="entry name" value="HTH_MetabolicPath_Reg"/>
</dbReference>
<dbReference type="InterPro" id="IPR036388">
    <property type="entry name" value="WH-like_DNA-bd_sf"/>
</dbReference>
<feature type="domain" description="HTH iclR-type" evidence="7">
    <location>
        <begin position="5"/>
        <end position="67"/>
    </location>
</feature>
<keyword evidence="1" id="KW-0319">Glycerol metabolism</keyword>
<dbReference type="GO" id="GO:0003677">
    <property type="term" value="F:DNA binding"/>
    <property type="evidence" value="ECO:0007669"/>
    <property type="project" value="UniProtKB-KW"/>
</dbReference>
<dbReference type="PANTHER" id="PTHR30136">
    <property type="entry name" value="HELIX-TURN-HELIX TRANSCRIPTIONAL REGULATOR, ICLR FAMILY"/>
    <property type="match status" value="1"/>
</dbReference>
<comment type="function">
    <text evidence="5">May be an activator protein for the gylABX operon.</text>
</comment>
<dbReference type="Proteomes" id="UP001138997">
    <property type="component" value="Unassembled WGS sequence"/>
</dbReference>
<protein>
    <recommendedName>
        <fullName evidence="6">Glycerol operon regulatory protein</fullName>
    </recommendedName>
</protein>